<dbReference type="Proteomes" id="UP000799428">
    <property type="component" value="Unassembled WGS sequence"/>
</dbReference>
<name>A0A6G1KPC3_9PLEO</name>
<dbReference type="AlphaFoldDB" id="A0A6G1KPC3"/>
<organism evidence="2 3">
    <name type="scientific">Pleomassaria siparia CBS 279.74</name>
    <dbReference type="NCBI Taxonomy" id="1314801"/>
    <lineage>
        <taxon>Eukaryota</taxon>
        <taxon>Fungi</taxon>
        <taxon>Dikarya</taxon>
        <taxon>Ascomycota</taxon>
        <taxon>Pezizomycotina</taxon>
        <taxon>Dothideomycetes</taxon>
        <taxon>Pleosporomycetidae</taxon>
        <taxon>Pleosporales</taxon>
        <taxon>Pleomassariaceae</taxon>
        <taxon>Pleomassaria</taxon>
    </lineage>
</organism>
<feature type="compositionally biased region" description="Polar residues" evidence="1">
    <location>
        <begin position="73"/>
        <end position="94"/>
    </location>
</feature>
<accession>A0A6G1KPC3</accession>
<evidence type="ECO:0000313" key="2">
    <source>
        <dbReference type="EMBL" id="KAF2714493.1"/>
    </source>
</evidence>
<evidence type="ECO:0000313" key="3">
    <source>
        <dbReference type="Proteomes" id="UP000799428"/>
    </source>
</evidence>
<feature type="compositionally biased region" description="Pro residues" evidence="1">
    <location>
        <begin position="260"/>
        <end position="269"/>
    </location>
</feature>
<sequence length="333" mass="36617">MLMKTLRQGFGSDNVVSSMTLSLTNDAQKEPTLLDWATYNTNSGEFKAAKKRTFANKGLKLRTSFVKPEDTGRASTPMTPLRTTRRGSTASNRSAGATAMSRLSLFSTAAEPSLLTAPLFSSTRMNFFVLPNRYRLFSLRVSSVIKAKYKDIVSRQMQGEIKHSSLDFNAFRRKVNGVVTDETLANAGRNAYLTNEQQWNFVIAHYLVTKEDDDFRQFCDAVRKGDVAKRETISRELHPKLPDNPTTQGLTGPGKAETPPRSPADPPKIPATGKAPVPPPYILPPTSVDTPKIPTRRSESPKSTNTPKTSPGRDLPPKSTNIPNPPSLPVVQS</sequence>
<gene>
    <name evidence="2" type="ORF">K504DRAFT_496422</name>
</gene>
<keyword evidence="3" id="KW-1185">Reference proteome</keyword>
<proteinExistence type="predicted"/>
<dbReference type="EMBL" id="MU005764">
    <property type="protein sequence ID" value="KAF2714493.1"/>
    <property type="molecule type" value="Genomic_DNA"/>
</dbReference>
<evidence type="ECO:0000256" key="1">
    <source>
        <dbReference type="SAM" id="MobiDB-lite"/>
    </source>
</evidence>
<feature type="compositionally biased region" description="Pro residues" evidence="1">
    <location>
        <begin position="323"/>
        <end position="333"/>
    </location>
</feature>
<protein>
    <submittedName>
        <fullName evidence="2">Uncharacterized protein</fullName>
    </submittedName>
</protein>
<feature type="region of interest" description="Disordered" evidence="1">
    <location>
        <begin position="230"/>
        <end position="333"/>
    </location>
</feature>
<reference evidence="2" key="1">
    <citation type="journal article" date="2020" name="Stud. Mycol.">
        <title>101 Dothideomycetes genomes: a test case for predicting lifestyles and emergence of pathogens.</title>
        <authorList>
            <person name="Haridas S."/>
            <person name="Albert R."/>
            <person name="Binder M."/>
            <person name="Bloem J."/>
            <person name="Labutti K."/>
            <person name="Salamov A."/>
            <person name="Andreopoulos B."/>
            <person name="Baker S."/>
            <person name="Barry K."/>
            <person name="Bills G."/>
            <person name="Bluhm B."/>
            <person name="Cannon C."/>
            <person name="Castanera R."/>
            <person name="Culley D."/>
            <person name="Daum C."/>
            <person name="Ezra D."/>
            <person name="Gonzalez J."/>
            <person name="Henrissat B."/>
            <person name="Kuo A."/>
            <person name="Liang C."/>
            <person name="Lipzen A."/>
            <person name="Lutzoni F."/>
            <person name="Magnuson J."/>
            <person name="Mondo S."/>
            <person name="Nolan M."/>
            <person name="Ohm R."/>
            <person name="Pangilinan J."/>
            <person name="Park H.-J."/>
            <person name="Ramirez L."/>
            <person name="Alfaro M."/>
            <person name="Sun H."/>
            <person name="Tritt A."/>
            <person name="Yoshinaga Y."/>
            <person name="Zwiers L.-H."/>
            <person name="Turgeon B."/>
            <person name="Goodwin S."/>
            <person name="Spatafora J."/>
            <person name="Crous P."/>
            <person name="Grigoriev I."/>
        </authorList>
    </citation>
    <scope>NUCLEOTIDE SEQUENCE</scope>
    <source>
        <strain evidence="2">CBS 279.74</strain>
    </source>
</reference>
<feature type="region of interest" description="Disordered" evidence="1">
    <location>
        <begin position="68"/>
        <end position="94"/>
    </location>
</feature>
<feature type="compositionally biased region" description="Basic and acidic residues" evidence="1">
    <location>
        <begin position="230"/>
        <end position="241"/>
    </location>
</feature>